<reference evidence="2 3" key="1">
    <citation type="submission" date="2008-10" db="EMBL/GenBank/DDBJ databases">
        <title>Draft genome sequence of Collinsella stercoris (DSM 13279).</title>
        <authorList>
            <person name="Sudarsanam P."/>
            <person name="Ley R."/>
            <person name="Guruge J."/>
            <person name="Turnbaugh P.J."/>
            <person name="Mahowald M."/>
            <person name="Liep D."/>
            <person name="Gordon J."/>
        </authorList>
    </citation>
    <scope>NUCLEOTIDE SEQUENCE [LARGE SCALE GENOMIC DNA]</scope>
    <source>
        <strain evidence="2 3">DSM 13279</strain>
    </source>
</reference>
<dbReference type="STRING" id="445975.COLSTE_02376"/>
<dbReference type="AlphaFoldDB" id="B6GE39"/>
<evidence type="ECO:0000256" key="1">
    <source>
        <dbReference type="SAM" id="MobiDB-lite"/>
    </source>
</evidence>
<name>B6GE39_9ACTN</name>
<accession>B6GE39</accession>
<dbReference type="Proteomes" id="UP000003560">
    <property type="component" value="Unassembled WGS sequence"/>
</dbReference>
<evidence type="ECO:0000313" key="3">
    <source>
        <dbReference type="Proteomes" id="UP000003560"/>
    </source>
</evidence>
<reference evidence="2 3" key="2">
    <citation type="submission" date="2008-10" db="EMBL/GenBank/DDBJ databases">
        <authorList>
            <person name="Fulton L."/>
            <person name="Clifton S."/>
            <person name="Fulton B."/>
            <person name="Xu J."/>
            <person name="Minx P."/>
            <person name="Pepin K.H."/>
            <person name="Johnson M."/>
            <person name="Thiruvilangam P."/>
            <person name="Bhonagiri V."/>
            <person name="Nash W.E."/>
            <person name="Mardis E.R."/>
            <person name="Wilson R.K."/>
        </authorList>
    </citation>
    <scope>NUCLEOTIDE SEQUENCE [LARGE SCALE GENOMIC DNA]</scope>
    <source>
        <strain evidence="2 3">DSM 13279</strain>
    </source>
</reference>
<proteinExistence type="predicted"/>
<gene>
    <name evidence="2" type="ORF">COLSTE_02376</name>
</gene>
<dbReference type="HOGENOM" id="CLU_2521848_0_0_11"/>
<keyword evidence="3" id="KW-1185">Reference proteome</keyword>
<dbReference type="EMBL" id="ABXJ01000141">
    <property type="protein sequence ID" value="EEA89457.1"/>
    <property type="molecule type" value="Genomic_DNA"/>
</dbReference>
<sequence>MGGAVCQTYDFARGRWVHSTEIMDVFIGEPWADEVSEAEANSVTPRVAAESIPCDNDIDSSGQKSMPAARGERQSHIGTLSAAA</sequence>
<feature type="region of interest" description="Disordered" evidence="1">
    <location>
        <begin position="42"/>
        <end position="84"/>
    </location>
</feature>
<comment type="caution">
    <text evidence="2">The sequence shown here is derived from an EMBL/GenBank/DDBJ whole genome shotgun (WGS) entry which is preliminary data.</text>
</comment>
<organism evidence="2 3">
    <name type="scientific">Collinsella stercoris DSM 13279</name>
    <dbReference type="NCBI Taxonomy" id="445975"/>
    <lineage>
        <taxon>Bacteria</taxon>
        <taxon>Bacillati</taxon>
        <taxon>Actinomycetota</taxon>
        <taxon>Coriobacteriia</taxon>
        <taxon>Coriobacteriales</taxon>
        <taxon>Coriobacteriaceae</taxon>
        <taxon>Collinsella</taxon>
    </lineage>
</organism>
<protein>
    <submittedName>
        <fullName evidence="2">Uncharacterized protein</fullName>
    </submittedName>
</protein>
<evidence type="ECO:0000313" key="2">
    <source>
        <dbReference type="EMBL" id="EEA89457.1"/>
    </source>
</evidence>